<protein>
    <submittedName>
        <fullName evidence="1">Uncharacterized protein</fullName>
    </submittedName>
</protein>
<gene>
    <name evidence="1" type="ORF">EVAR_78001_1</name>
</gene>
<dbReference type="Proteomes" id="UP000299102">
    <property type="component" value="Unassembled WGS sequence"/>
</dbReference>
<dbReference type="AlphaFoldDB" id="A0A4C1T2M1"/>
<accession>A0A4C1T2M1</accession>
<comment type="caution">
    <text evidence="1">The sequence shown here is derived from an EMBL/GenBank/DDBJ whole genome shotgun (WGS) entry which is preliminary data.</text>
</comment>
<sequence length="89" mass="9963">MVSLFHPQRFDQKDCAPHSSLGVFINTTLRLSCCARQTNYDVALSAGVRQPVSPNEVPMVRQQVGHGRIGQQLLEIMFSRRLLTSSAHQ</sequence>
<evidence type="ECO:0000313" key="1">
    <source>
        <dbReference type="EMBL" id="GBP07810.1"/>
    </source>
</evidence>
<organism evidence="1 2">
    <name type="scientific">Eumeta variegata</name>
    <name type="common">Bagworm moth</name>
    <name type="synonym">Eumeta japonica</name>
    <dbReference type="NCBI Taxonomy" id="151549"/>
    <lineage>
        <taxon>Eukaryota</taxon>
        <taxon>Metazoa</taxon>
        <taxon>Ecdysozoa</taxon>
        <taxon>Arthropoda</taxon>
        <taxon>Hexapoda</taxon>
        <taxon>Insecta</taxon>
        <taxon>Pterygota</taxon>
        <taxon>Neoptera</taxon>
        <taxon>Endopterygota</taxon>
        <taxon>Lepidoptera</taxon>
        <taxon>Glossata</taxon>
        <taxon>Ditrysia</taxon>
        <taxon>Tineoidea</taxon>
        <taxon>Psychidae</taxon>
        <taxon>Oiketicinae</taxon>
        <taxon>Eumeta</taxon>
    </lineage>
</organism>
<reference evidence="1 2" key="1">
    <citation type="journal article" date="2019" name="Commun. Biol.">
        <title>The bagworm genome reveals a unique fibroin gene that provides high tensile strength.</title>
        <authorList>
            <person name="Kono N."/>
            <person name="Nakamura H."/>
            <person name="Ohtoshi R."/>
            <person name="Tomita M."/>
            <person name="Numata K."/>
            <person name="Arakawa K."/>
        </authorList>
    </citation>
    <scope>NUCLEOTIDE SEQUENCE [LARGE SCALE GENOMIC DNA]</scope>
</reference>
<evidence type="ECO:0000313" key="2">
    <source>
        <dbReference type="Proteomes" id="UP000299102"/>
    </source>
</evidence>
<keyword evidence="2" id="KW-1185">Reference proteome</keyword>
<dbReference type="EMBL" id="BGZK01000028">
    <property type="protein sequence ID" value="GBP07810.1"/>
    <property type="molecule type" value="Genomic_DNA"/>
</dbReference>
<proteinExistence type="predicted"/>
<name>A0A4C1T2M1_EUMVA</name>